<protein>
    <submittedName>
        <fullName evidence="2">Phage terminase</fullName>
    </submittedName>
</protein>
<name>A0A9P1P9F3_PARSO</name>
<evidence type="ECO:0000313" key="3">
    <source>
        <dbReference type="Proteomes" id="UP000049685"/>
    </source>
</evidence>
<accession>A0A9P1P9F3</accession>
<organism evidence="2 3">
    <name type="scientific">Paraclostridium sordellii</name>
    <name type="common">Clostridium sordellii</name>
    <dbReference type="NCBI Taxonomy" id="1505"/>
    <lineage>
        <taxon>Bacteria</taxon>
        <taxon>Bacillati</taxon>
        <taxon>Bacillota</taxon>
        <taxon>Clostridia</taxon>
        <taxon>Peptostreptococcales</taxon>
        <taxon>Peptostreptococcaceae</taxon>
        <taxon>Paraclostridium</taxon>
    </lineage>
</organism>
<dbReference type="Proteomes" id="UP000049685">
    <property type="component" value="Unassembled WGS sequence"/>
</dbReference>
<dbReference type="NCBIfam" id="TIGR01558">
    <property type="entry name" value="sm_term_P27"/>
    <property type="match status" value="1"/>
</dbReference>
<dbReference type="RefSeq" id="WP_057557984.1">
    <property type="nucleotide sequence ID" value="NZ_CDNY01000003.1"/>
</dbReference>
<evidence type="ECO:0000313" key="2">
    <source>
        <dbReference type="EMBL" id="CEO32959.1"/>
    </source>
</evidence>
<gene>
    <name evidence="2" type="ORF">UMC4404_09391</name>
</gene>
<feature type="region of interest" description="Disordered" evidence="1">
    <location>
        <begin position="24"/>
        <end position="48"/>
    </location>
</feature>
<dbReference type="InterPro" id="IPR006448">
    <property type="entry name" value="Phage_term_ssu_P27"/>
</dbReference>
<dbReference type="EMBL" id="CDNY01000003">
    <property type="protein sequence ID" value="CEO32959.1"/>
    <property type="molecule type" value="Genomic_DNA"/>
</dbReference>
<reference evidence="3" key="1">
    <citation type="submission" date="2015-01" db="EMBL/GenBank/DDBJ databases">
        <authorList>
            <person name="Aslett A.Martin."/>
            <person name="De Silva Nishadi"/>
        </authorList>
    </citation>
    <scope>NUCLEOTIDE SEQUENCE [LARGE SCALE GENOMIC DNA]</scope>
    <source>
        <strain evidence="3">UMC4404</strain>
    </source>
</reference>
<dbReference type="AlphaFoldDB" id="A0A9P1P9F3"/>
<dbReference type="Pfam" id="PF05119">
    <property type="entry name" value="Terminase_4"/>
    <property type="match status" value="1"/>
</dbReference>
<sequence>MAGKKQPIELVVANGKKHLTKAEIEQRKSTEVKANSDKIKPPTHLTKEEKKQFKKISKELIDIGIMGNVDCEILAMYVESLTEYNKNSLELKQLNPRKNYEDYNKIAIEKDRCIKQCRGFASDMGLTISSRCRLVLPKSIEKEKKNKFSKFAK</sequence>
<proteinExistence type="predicted"/>
<evidence type="ECO:0000256" key="1">
    <source>
        <dbReference type="SAM" id="MobiDB-lite"/>
    </source>
</evidence>
<comment type="caution">
    <text evidence="2">The sequence shown here is derived from an EMBL/GenBank/DDBJ whole genome shotgun (WGS) entry which is preliminary data.</text>
</comment>